<dbReference type="Pfam" id="PF09820">
    <property type="entry name" value="AAA-ATPase_like"/>
    <property type="match status" value="1"/>
</dbReference>
<reference evidence="2" key="1">
    <citation type="submission" date="2020-10" db="EMBL/GenBank/DDBJ databases">
        <authorList>
            <person name="Gilroy R."/>
        </authorList>
    </citation>
    <scope>NUCLEOTIDE SEQUENCE</scope>
    <source>
        <strain evidence="2">17213</strain>
    </source>
</reference>
<comment type="caution">
    <text evidence="2">The sequence shown here is derived from an EMBL/GenBank/DDBJ whole genome shotgun (WGS) entry which is preliminary data.</text>
</comment>
<proteinExistence type="predicted"/>
<evidence type="ECO:0000259" key="1">
    <source>
        <dbReference type="Pfam" id="PF09820"/>
    </source>
</evidence>
<organism evidence="2 3">
    <name type="scientific">Candidatus Avisuccinivibrio stercorigallinarum</name>
    <dbReference type="NCBI Taxonomy" id="2840704"/>
    <lineage>
        <taxon>Bacteria</taxon>
        <taxon>Pseudomonadati</taxon>
        <taxon>Pseudomonadota</taxon>
        <taxon>Gammaproteobacteria</taxon>
        <taxon>Aeromonadales</taxon>
        <taxon>Succinivibrionaceae</taxon>
        <taxon>Succinivibrionaceae incertae sedis</taxon>
        <taxon>Candidatus Avisuccinivibrio</taxon>
    </lineage>
</organism>
<dbReference type="PANTHER" id="PTHR34825">
    <property type="entry name" value="CONSERVED PROTEIN, WITH A WEAK D-GALACTARATE DEHYDRATASE/ALTRONATE HYDROLASE DOMAIN"/>
    <property type="match status" value="1"/>
</dbReference>
<dbReference type="EMBL" id="JADINH010000052">
    <property type="protein sequence ID" value="MBO8415295.1"/>
    <property type="molecule type" value="Genomic_DNA"/>
</dbReference>
<evidence type="ECO:0000313" key="2">
    <source>
        <dbReference type="EMBL" id="MBO8415295.1"/>
    </source>
</evidence>
<accession>A0A9D9D9I0</accession>
<protein>
    <submittedName>
        <fullName evidence="2">AAA family ATPase</fullName>
    </submittedName>
</protein>
<name>A0A9D9D9I0_9GAMM</name>
<sequence>MTIKLPAGISSFAQLRAHNMLYVDKTACLAALCQNEHLMFLCRPHSYGLSTALSTLEELWRHGVQSTGQRPSYFDGLKVSLQWTEEPRLVLRFDFKELARQSGGQIEAFTRSLSKVIAASTGRPELAALYPSAALDKFLGETDDGSVVVLIDDAESVFEKLQPLTLLPALLTDFYDTLRRHSRKLRFAAVFAHFCIKELGLFNELCEGEAFADLSADPRYLQLCGFSDFEIYHSLAAPLAAEYALPWVHGSGSFGDDTLYHDLKQLDDEFGALSFSRAQYLPQRQCKVIITLLAEQSVDPRQYWLQQGRSIFVEGALRRLRGRLNELDDYIEVESTLSARVLPVRRLPPVLILAQAGFVSTADSIYSPFVHFGYSCPRARAALQKLYKLALRRHAAND</sequence>
<dbReference type="AlphaFoldDB" id="A0A9D9D9I0"/>
<feature type="domain" description="AAA-ATPase-like" evidence="1">
    <location>
        <begin position="6"/>
        <end position="188"/>
    </location>
</feature>
<evidence type="ECO:0000313" key="3">
    <source>
        <dbReference type="Proteomes" id="UP000823631"/>
    </source>
</evidence>
<dbReference type="InterPro" id="IPR018631">
    <property type="entry name" value="AAA-ATPase-like_dom"/>
</dbReference>
<reference evidence="2" key="2">
    <citation type="journal article" date="2021" name="PeerJ">
        <title>Extensive microbial diversity within the chicken gut microbiome revealed by metagenomics and culture.</title>
        <authorList>
            <person name="Gilroy R."/>
            <person name="Ravi A."/>
            <person name="Getino M."/>
            <person name="Pursley I."/>
            <person name="Horton D.L."/>
            <person name="Alikhan N.F."/>
            <person name="Baker D."/>
            <person name="Gharbi K."/>
            <person name="Hall N."/>
            <person name="Watson M."/>
            <person name="Adriaenssens E.M."/>
            <person name="Foster-Nyarko E."/>
            <person name="Jarju S."/>
            <person name="Secka A."/>
            <person name="Antonio M."/>
            <person name="Oren A."/>
            <person name="Chaudhuri R.R."/>
            <person name="La Ragione R."/>
            <person name="Hildebrand F."/>
            <person name="Pallen M.J."/>
        </authorList>
    </citation>
    <scope>NUCLEOTIDE SEQUENCE</scope>
    <source>
        <strain evidence="2">17213</strain>
    </source>
</reference>
<gene>
    <name evidence="2" type="ORF">IAB19_02815</name>
</gene>
<dbReference type="PANTHER" id="PTHR34825:SF1">
    <property type="entry name" value="AAA-ATPASE-LIKE DOMAIN-CONTAINING PROTEIN"/>
    <property type="match status" value="1"/>
</dbReference>
<dbReference type="Proteomes" id="UP000823631">
    <property type="component" value="Unassembled WGS sequence"/>
</dbReference>